<dbReference type="Proteomes" id="UP001386955">
    <property type="component" value="Unassembled WGS sequence"/>
</dbReference>
<accession>A0AAN9S8M6</accession>
<reference evidence="1 2" key="1">
    <citation type="submission" date="2024-01" db="EMBL/GenBank/DDBJ databases">
        <title>The genomes of 5 underutilized Papilionoideae crops provide insights into root nodulation and disease resistanc.</title>
        <authorList>
            <person name="Jiang F."/>
        </authorList>
    </citation>
    <scope>NUCLEOTIDE SEQUENCE [LARGE SCALE GENOMIC DNA]</scope>
    <source>
        <strain evidence="1">DUOXIRENSHENG_FW03</strain>
        <tissue evidence="1">Leaves</tissue>
    </source>
</reference>
<comment type="caution">
    <text evidence="1">The sequence shown here is derived from an EMBL/GenBank/DDBJ whole genome shotgun (WGS) entry which is preliminary data.</text>
</comment>
<gene>
    <name evidence="1" type="ORF">VNO78_19745</name>
</gene>
<sequence>MTATAKALVATKRLPSVRRRRCFPTSEIAIATLPARRMETMATNLRTNAAGSFRNSSDTSPPQLEFVMVSLKFSKYDGINYLLRRDQIFQLLAGAVATDPKKKREIKNRDGYIRK</sequence>
<protein>
    <submittedName>
        <fullName evidence="1">Uncharacterized protein</fullName>
    </submittedName>
</protein>
<evidence type="ECO:0000313" key="1">
    <source>
        <dbReference type="EMBL" id="KAK7391331.1"/>
    </source>
</evidence>
<keyword evidence="2" id="KW-1185">Reference proteome</keyword>
<organism evidence="1 2">
    <name type="scientific">Psophocarpus tetragonolobus</name>
    <name type="common">Winged bean</name>
    <name type="synonym">Dolichos tetragonolobus</name>
    <dbReference type="NCBI Taxonomy" id="3891"/>
    <lineage>
        <taxon>Eukaryota</taxon>
        <taxon>Viridiplantae</taxon>
        <taxon>Streptophyta</taxon>
        <taxon>Embryophyta</taxon>
        <taxon>Tracheophyta</taxon>
        <taxon>Spermatophyta</taxon>
        <taxon>Magnoliopsida</taxon>
        <taxon>eudicotyledons</taxon>
        <taxon>Gunneridae</taxon>
        <taxon>Pentapetalae</taxon>
        <taxon>rosids</taxon>
        <taxon>fabids</taxon>
        <taxon>Fabales</taxon>
        <taxon>Fabaceae</taxon>
        <taxon>Papilionoideae</taxon>
        <taxon>50 kb inversion clade</taxon>
        <taxon>NPAAA clade</taxon>
        <taxon>indigoferoid/millettioid clade</taxon>
        <taxon>Phaseoleae</taxon>
        <taxon>Psophocarpus</taxon>
    </lineage>
</organism>
<evidence type="ECO:0000313" key="2">
    <source>
        <dbReference type="Proteomes" id="UP001386955"/>
    </source>
</evidence>
<name>A0AAN9S8M6_PSOTE</name>
<dbReference type="AlphaFoldDB" id="A0AAN9S8M6"/>
<proteinExistence type="predicted"/>
<dbReference type="EMBL" id="JAYMYS010000005">
    <property type="protein sequence ID" value="KAK7391331.1"/>
    <property type="molecule type" value="Genomic_DNA"/>
</dbReference>